<dbReference type="Gene3D" id="3.20.20.70">
    <property type="entry name" value="Aldolase class I"/>
    <property type="match status" value="1"/>
</dbReference>
<dbReference type="InterPro" id="IPR017853">
    <property type="entry name" value="GH"/>
</dbReference>
<reference evidence="8" key="1">
    <citation type="submission" date="2012-12" db="EMBL/GenBank/DDBJ databases">
        <authorList>
            <person name="Hellsten U."/>
            <person name="Grimwood J."/>
            <person name="Chapman J.A."/>
            <person name="Shapiro H."/>
            <person name="Aerts A."/>
            <person name="Otillar R.P."/>
            <person name="Terry A.Y."/>
            <person name="Boore J.L."/>
            <person name="Simakov O."/>
            <person name="Marletaz F."/>
            <person name="Cho S.-J."/>
            <person name="Edsinger-Gonzales E."/>
            <person name="Havlak P."/>
            <person name="Kuo D.-H."/>
            <person name="Larsson T."/>
            <person name="Lv J."/>
            <person name="Arendt D."/>
            <person name="Savage R."/>
            <person name="Osoegawa K."/>
            <person name="de Jong P."/>
            <person name="Lindberg D.R."/>
            <person name="Seaver E.C."/>
            <person name="Weisblat D.A."/>
            <person name="Putnam N.H."/>
            <person name="Grigoriev I.V."/>
            <person name="Rokhsar D.S."/>
        </authorList>
    </citation>
    <scope>NUCLEOTIDE SEQUENCE</scope>
    <source>
        <strain evidence="8">I ESC-2004</strain>
    </source>
</reference>
<dbReference type="InterPro" id="IPR013780">
    <property type="entry name" value="Glyco_hydro_b"/>
</dbReference>
<reference evidence="6 8" key="2">
    <citation type="journal article" date="2013" name="Nature">
        <title>Insights into bilaterian evolution from three spiralian genomes.</title>
        <authorList>
            <person name="Simakov O."/>
            <person name="Marletaz F."/>
            <person name="Cho S.J."/>
            <person name="Edsinger-Gonzales E."/>
            <person name="Havlak P."/>
            <person name="Hellsten U."/>
            <person name="Kuo D.H."/>
            <person name="Larsson T."/>
            <person name="Lv J."/>
            <person name="Arendt D."/>
            <person name="Savage R."/>
            <person name="Osoegawa K."/>
            <person name="de Jong P."/>
            <person name="Grimwood J."/>
            <person name="Chapman J.A."/>
            <person name="Shapiro H."/>
            <person name="Aerts A."/>
            <person name="Otillar R.P."/>
            <person name="Terry A.Y."/>
            <person name="Boore J.L."/>
            <person name="Grigoriev I.V."/>
            <person name="Lindberg D.R."/>
            <person name="Seaver E.C."/>
            <person name="Weisblat D.A."/>
            <person name="Putnam N.H."/>
            <person name="Rokhsar D.S."/>
        </authorList>
    </citation>
    <scope>NUCLEOTIDE SEQUENCE</scope>
    <source>
        <strain evidence="6 8">I ESC-2004</strain>
    </source>
</reference>
<dbReference type="GO" id="GO:0016139">
    <property type="term" value="P:glycoside catabolic process"/>
    <property type="evidence" value="ECO:0007669"/>
    <property type="project" value="TreeGrafter"/>
</dbReference>
<dbReference type="STRING" id="283909.R7V6U3"/>
<organism evidence="6">
    <name type="scientific">Capitella teleta</name>
    <name type="common">Polychaete worm</name>
    <dbReference type="NCBI Taxonomy" id="283909"/>
    <lineage>
        <taxon>Eukaryota</taxon>
        <taxon>Metazoa</taxon>
        <taxon>Spiralia</taxon>
        <taxon>Lophotrochozoa</taxon>
        <taxon>Annelida</taxon>
        <taxon>Polychaeta</taxon>
        <taxon>Sedentaria</taxon>
        <taxon>Scolecida</taxon>
        <taxon>Capitellidae</taxon>
        <taxon>Capitella</taxon>
    </lineage>
</organism>
<dbReference type="OMA" id="ELTCARY"/>
<evidence type="ECO:0000313" key="7">
    <source>
        <dbReference type="EnsemblMetazoa" id="CapteP171260"/>
    </source>
</evidence>
<keyword evidence="2 4" id="KW-0378">Hydrolase</keyword>
<keyword evidence="5" id="KW-0732">Signal</keyword>
<dbReference type="HOGENOM" id="CLU_013093_0_0_1"/>
<evidence type="ECO:0000256" key="2">
    <source>
        <dbReference type="ARBA" id="ARBA00022801"/>
    </source>
</evidence>
<dbReference type="GO" id="GO:0009311">
    <property type="term" value="P:oligosaccharide metabolic process"/>
    <property type="evidence" value="ECO:0007669"/>
    <property type="project" value="TreeGrafter"/>
</dbReference>
<reference evidence="7" key="3">
    <citation type="submission" date="2015-06" db="UniProtKB">
        <authorList>
            <consortium name="EnsemblMetazoa"/>
        </authorList>
    </citation>
    <scope>IDENTIFICATION</scope>
</reference>
<evidence type="ECO:0000256" key="3">
    <source>
        <dbReference type="ARBA" id="ARBA00023295"/>
    </source>
</evidence>
<sequence>MIKLCVMIKQSLLLLLLSWNPVSCLDNGVALTPPMGWLSWERFECNTDCDVDKNNCISEWLMKEMADVMVANGYRDAGYAYVALDDCWLAHERDERGQLQADPKRFPSGMKALADYLHQRGMKLGIYEDIGTKTCAGFPGCMGNMQKDANTMAEWGVDMLKFDGCNAHIADYDYGFPAMARYLNSTGRHIVYSCEWPMYKKAQGGTCNYTAIAESCNMFRQLTDIYDSWYSVIGMIEYFGDDPGNFSQVAGPGAWNDPDQVVIGNFGLSHDQERVQMALYAILASPLMVSADFRKIRKSSQDILLNPGVIAINQDPLAIQGKRIRNVMKLSIWTRPVQPVGSYAIAFLYTQESGSPIKASANLTSDLGLTDSRGYLFTEVFENDVIGKFRSTDIFTCFVNPTGVVLVKAEPIRNSH</sequence>
<dbReference type="InterPro" id="IPR013785">
    <property type="entry name" value="Aldolase_TIM"/>
</dbReference>
<dbReference type="Pfam" id="PF16499">
    <property type="entry name" value="Melibiase_2"/>
    <property type="match status" value="1"/>
</dbReference>
<accession>R7V6U3</accession>
<dbReference type="SUPFAM" id="SSF51445">
    <property type="entry name" value="(Trans)glycosidases"/>
    <property type="match status" value="1"/>
</dbReference>
<name>R7V6U3_CAPTE</name>
<feature type="signal peptide" evidence="5">
    <location>
        <begin position="1"/>
        <end position="24"/>
    </location>
</feature>
<feature type="chain" id="PRO_5008788743" description="Alpha-galactosidase" evidence="5">
    <location>
        <begin position="25"/>
        <end position="416"/>
    </location>
</feature>
<dbReference type="InterPro" id="IPR002241">
    <property type="entry name" value="Glyco_hydro_27"/>
</dbReference>
<dbReference type="PROSITE" id="PS00512">
    <property type="entry name" value="ALPHA_GALACTOSIDASE"/>
    <property type="match status" value="1"/>
</dbReference>
<dbReference type="AlphaFoldDB" id="R7V6U3"/>
<dbReference type="OrthoDB" id="5795902at2759"/>
<dbReference type="EnsemblMetazoa" id="CapteT171260">
    <property type="protein sequence ID" value="CapteP171260"/>
    <property type="gene ID" value="CapteG171260"/>
</dbReference>
<keyword evidence="4" id="KW-1015">Disulfide bond</keyword>
<dbReference type="EMBL" id="AMQN01000882">
    <property type="status" value="NOT_ANNOTATED_CDS"/>
    <property type="molecule type" value="Genomic_DNA"/>
</dbReference>
<dbReference type="GO" id="GO:0005737">
    <property type="term" value="C:cytoplasm"/>
    <property type="evidence" value="ECO:0007669"/>
    <property type="project" value="TreeGrafter"/>
</dbReference>
<dbReference type="EMBL" id="KB296703">
    <property type="protein sequence ID" value="ELU11490.1"/>
    <property type="molecule type" value="Genomic_DNA"/>
</dbReference>
<evidence type="ECO:0000256" key="5">
    <source>
        <dbReference type="SAM" id="SignalP"/>
    </source>
</evidence>
<dbReference type="PANTHER" id="PTHR11452">
    <property type="entry name" value="ALPHA-GALACTOSIDASE/ALPHA-N-ACETYLGALACTOSAMINIDASE"/>
    <property type="match status" value="1"/>
</dbReference>
<evidence type="ECO:0000313" key="6">
    <source>
        <dbReference type="EMBL" id="ELU11490.1"/>
    </source>
</evidence>
<evidence type="ECO:0000256" key="1">
    <source>
        <dbReference type="ARBA" id="ARBA00009743"/>
    </source>
</evidence>
<dbReference type="Proteomes" id="UP000014760">
    <property type="component" value="Unassembled WGS sequence"/>
</dbReference>
<evidence type="ECO:0000256" key="4">
    <source>
        <dbReference type="RuleBase" id="RU361168"/>
    </source>
</evidence>
<dbReference type="Gene3D" id="2.60.40.1180">
    <property type="entry name" value="Golgi alpha-mannosidase II"/>
    <property type="match status" value="1"/>
</dbReference>
<keyword evidence="8" id="KW-1185">Reference proteome</keyword>
<keyword evidence="3 4" id="KW-0326">Glycosidase</keyword>
<proteinExistence type="inferred from homology"/>
<dbReference type="EC" id="3.2.1.-" evidence="4"/>
<dbReference type="GO" id="GO:0004557">
    <property type="term" value="F:alpha-galactosidase activity"/>
    <property type="evidence" value="ECO:0007669"/>
    <property type="project" value="TreeGrafter"/>
</dbReference>
<dbReference type="PRINTS" id="PR00740">
    <property type="entry name" value="GLHYDRLASE27"/>
</dbReference>
<comment type="similarity">
    <text evidence="1 4">Belongs to the glycosyl hydrolase 27 family.</text>
</comment>
<dbReference type="CDD" id="cd14792">
    <property type="entry name" value="GH27"/>
    <property type="match status" value="1"/>
</dbReference>
<dbReference type="InterPro" id="IPR000111">
    <property type="entry name" value="Glyco_hydro_27/36_CS"/>
</dbReference>
<dbReference type="SUPFAM" id="SSF51011">
    <property type="entry name" value="Glycosyl hydrolase domain"/>
    <property type="match status" value="1"/>
</dbReference>
<protein>
    <recommendedName>
        <fullName evidence="4">Alpha-galactosidase</fullName>
        <ecNumber evidence="4">3.2.1.-</ecNumber>
    </recommendedName>
</protein>
<dbReference type="FunFam" id="3.20.20.70:FF:000197">
    <property type="entry name" value="Alpha-galactosidase"/>
    <property type="match status" value="1"/>
</dbReference>
<comment type="subunit">
    <text evidence="4">Homodimer.</text>
</comment>
<gene>
    <name evidence="6" type="ORF">CAPTEDRAFT_171260</name>
</gene>
<evidence type="ECO:0000313" key="8">
    <source>
        <dbReference type="Proteomes" id="UP000014760"/>
    </source>
</evidence>
<dbReference type="PANTHER" id="PTHR11452:SF14">
    <property type="entry name" value="ALPHA-GALACTOSIDASE A"/>
    <property type="match status" value="1"/>
</dbReference>